<feature type="domain" description="Phosphotyrosine protein phosphatase I" evidence="3">
    <location>
        <begin position="26"/>
        <end position="166"/>
    </location>
</feature>
<dbReference type="EMBL" id="JARFPL010000037">
    <property type="protein sequence ID" value="MDF0593961.1"/>
    <property type="molecule type" value="Genomic_DNA"/>
</dbReference>
<gene>
    <name evidence="4" type="ORF">P0O24_10250</name>
</gene>
<dbReference type="PANTHER" id="PTHR43428">
    <property type="entry name" value="ARSENATE REDUCTASE"/>
    <property type="match status" value="1"/>
</dbReference>
<organism evidence="4 5">
    <name type="scientific">Candidatus Methanocrinis alkalitolerans</name>
    <dbReference type="NCBI Taxonomy" id="3033395"/>
    <lineage>
        <taxon>Archaea</taxon>
        <taxon>Methanobacteriati</taxon>
        <taxon>Methanobacteriota</taxon>
        <taxon>Stenosarchaea group</taxon>
        <taxon>Methanomicrobia</taxon>
        <taxon>Methanotrichales</taxon>
        <taxon>Methanotrichaceae</taxon>
        <taxon>Methanocrinis</taxon>
    </lineage>
</organism>
<evidence type="ECO:0000259" key="3">
    <source>
        <dbReference type="SMART" id="SM00226"/>
    </source>
</evidence>
<evidence type="ECO:0000313" key="4">
    <source>
        <dbReference type="EMBL" id="MDF0593961.1"/>
    </source>
</evidence>
<name>A0ABT5XH51_9EURY</name>
<keyword evidence="5" id="KW-1185">Reference proteome</keyword>
<dbReference type="SUPFAM" id="SSF52788">
    <property type="entry name" value="Phosphotyrosine protein phosphatases I"/>
    <property type="match status" value="1"/>
</dbReference>
<dbReference type="PANTHER" id="PTHR43428:SF1">
    <property type="entry name" value="ARSENATE REDUCTASE"/>
    <property type="match status" value="1"/>
</dbReference>
<comment type="caution">
    <text evidence="4">The sequence shown here is derived from an EMBL/GenBank/DDBJ whole genome shotgun (WGS) entry which is preliminary data.</text>
</comment>
<reference evidence="4 5" key="1">
    <citation type="submission" date="2023-03" db="EMBL/GenBank/DDBJ databases">
        <title>Whole genome sequencing of Methanotrichaceae archaeon M04Ac.</title>
        <authorList>
            <person name="Khomyakova M.A."/>
            <person name="Merkel A.Y."/>
            <person name="Slobodkin A.I."/>
        </authorList>
    </citation>
    <scope>NUCLEOTIDE SEQUENCE [LARGE SCALE GENOMIC DNA]</scope>
    <source>
        <strain evidence="4 5">M04Ac</strain>
    </source>
</reference>
<accession>A0ABT5XH51</accession>
<dbReference type="Proteomes" id="UP001215956">
    <property type="component" value="Unassembled WGS sequence"/>
</dbReference>
<dbReference type="InterPro" id="IPR023485">
    <property type="entry name" value="Ptyr_pPase"/>
</dbReference>
<evidence type="ECO:0000313" key="5">
    <source>
        <dbReference type="Proteomes" id="UP001215956"/>
    </source>
</evidence>
<dbReference type="Gene3D" id="3.40.50.2300">
    <property type="match status" value="1"/>
</dbReference>
<evidence type="ECO:0000256" key="1">
    <source>
        <dbReference type="ARBA" id="ARBA00022849"/>
    </source>
</evidence>
<protein>
    <submittedName>
        <fullName evidence="4">Arsenate reductase ArsC</fullName>
    </submittedName>
</protein>
<dbReference type="Pfam" id="PF01451">
    <property type="entry name" value="LMWPc"/>
    <property type="match status" value="1"/>
</dbReference>
<dbReference type="CDD" id="cd16345">
    <property type="entry name" value="LMWP_ArsC"/>
    <property type="match status" value="1"/>
</dbReference>
<dbReference type="SMART" id="SM00226">
    <property type="entry name" value="LMWPc"/>
    <property type="match status" value="1"/>
</dbReference>
<sequence>MSLHEGSLEKMEAGAAREDDGTRTKKKVLFLCTHNSARSQMAEGLLRDLYGERYEARSAGVEATAVHPHAVSVMEEIGIDISGQRSKAASELDDIVFDVAVTVCDRAKQACPICSTDVDLPSRLPKARKVVHRSFEDPAAVTGSEEEELRAFRRVRDEIKAWIVETFR</sequence>
<dbReference type="InterPro" id="IPR036196">
    <property type="entry name" value="Ptyr_pPase_sf"/>
</dbReference>
<proteinExistence type="predicted"/>
<keyword evidence="1" id="KW-0059">Arsenical resistance</keyword>
<evidence type="ECO:0000256" key="2">
    <source>
        <dbReference type="SAM" id="MobiDB-lite"/>
    </source>
</evidence>
<feature type="region of interest" description="Disordered" evidence="2">
    <location>
        <begin position="1"/>
        <end position="20"/>
    </location>
</feature>